<evidence type="ECO:0000259" key="8">
    <source>
        <dbReference type="PROSITE" id="PS50112"/>
    </source>
</evidence>
<name>A0ABX0Q7R9_9GAMM</name>
<dbReference type="InterPro" id="IPR001789">
    <property type="entry name" value="Sig_transdc_resp-reg_receiver"/>
</dbReference>
<comment type="caution">
    <text evidence="10">The sequence shown here is derived from an EMBL/GenBank/DDBJ whole genome shotgun (WGS) entry which is preliminary data.</text>
</comment>
<evidence type="ECO:0000256" key="2">
    <source>
        <dbReference type="ARBA" id="ARBA00012438"/>
    </source>
</evidence>
<dbReference type="PANTHER" id="PTHR43065">
    <property type="entry name" value="SENSOR HISTIDINE KINASE"/>
    <property type="match status" value="1"/>
</dbReference>
<dbReference type="SMART" id="SM00091">
    <property type="entry name" value="PAS"/>
    <property type="match status" value="1"/>
</dbReference>
<dbReference type="InterPro" id="IPR036890">
    <property type="entry name" value="HATPase_C_sf"/>
</dbReference>
<gene>
    <name evidence="10" type="ORF">HBF26_12455</name>
</gene>
<dbReference type="Gene3D" id="3.40.50.2300">
    <property type="match status" value="1"/>
</dbReference>
<dbReference type="PANTHER" id="PTHR43065:SF49">
    <property type="entry name" value="HISTIDINE KINASE"/>
    <property type="match status" value="1"/>
</dbReference>
<evidence type="ECO:0000313" key="10">
    <source>
        <dbReference type="EMBL" id="NID05702.1"/>
    </source>
</evidence>
<dbReference type="Pfam" id="PF00072">
    <property type="entry name" value="Response_reg"/>
    <property type="match status" value="1"/>
</dbReference>
<dbReference type="InterPro" id="IPR003594">
    <property type="entry name" value="HATPase_dom"/>
</dbReference>
<dbReference type="PROSITE" id="PS50110">
    <property type="entry name" value="RESPONSE_REGULATORY"/>
    <property type="match status" value="1"/>
</dbReference>
<dbReference type="NCBIfam" id="TIGR00229">
    <property type="entry name" value="sensory_box"/>
    <property type="match status" value="1"/>
</dbReference>
<dbReference type="PROSITE" id="PS50112">
    <property type="entry name" value="PAS"/>
    <property type="match status" value="1"/>
</dbReference>
<dbReference type="SUPFAM" id="SSF52172">
    <property type="entry name" value="CheY-like"/>
    <property type="match status" value="1"/>
</dbReference>
<dbReference type="Gene3D" id="1.10.287.130">
    <property type="match status" value="1"/>
</dbReference>
<dbReference type="InterPro" id="IPR011006">
    <property type="entry name" value="CheY-like_superfamily"/>
</dbReference>
<dbReference type="EC" id="2.7.13.3" evidence="2"/>
<dbReference type="PROSITE" id="PS50113">
    <property type="entry name" value="PAC"/>
    <property type="match status" value="1"/>
</dbReference>
<dbReference type="EMBL" id="JAAQQR010000005">
    <property type="protein sequence ID" value="NID05702.1"/>
    <property type="molecule type" value="Genomic_DNA"/>
</dbReference>
<feature type="domain" description="Histidine kinase" evidence="6">
    <location>
        <begin position="213"/>
        <end position="433"/>
    </location>
</feature>
<feature type="region of interest" description="Disordered" evidence="5">
    <location>
        <begin position="41"/>
        <end position="63"/>
    </location>
</feature>
<evidence type="ECO:0000256" key="1">
    <source>
        <dbReference type="ARBA" id="ARBA00000085"/>
    </source>
</evidence>
<dbReference type="SMART" id="SM00387">
    <property type="entry name" value="HATPase_c"/>
    <property type="match status" value="1"/>
</dbReference>
<dbReference type="CDD" id="cd00130">
    <property type="entry name" value="PAS"/>
    <property type="match status" value="1"/>
</dbReference>
<comment type="catalytic activity">
    <reaction evidence="1">
        <text>ATP + protein L-histidine = ADP + protein N-phospho-L-histidine.</text>
        <dbReference type="EC" id="2.7.13.3"/>
    </reaction>
</comment>
<dbReference type="InterPro" id="IPR036097">
    <property type="entry name" value="HisK_dim/P_sf"/>
</dbReference>
<dbReference type="SMART" id="SM00388">
    <property type="entry name" value="HisKA"/>
    <property type="match status" value="1"/>
</dbReference>
<protein>
    <recommendedName>
        <fullName evidence="2">histidine kinase</fullName>
        <ecNumber evidence="2">2.7.13.3</ecNumber>
    </recommendedName>
</protein>
<dbReference type="PROSITE" id="PS50109">
    <property type="entry name" value="HIS_KIN"/>
    <property type="match status" value="1"/>
</dbReference>
<accession>A0ABX0Q7R9</accession>
<feature type="region of interest" description="Disordered" evidence="5">
    <location>
        <begin position="433"/>
        <end position="452"/>
    </location>
</feature>
<dbReference type="Pfam" id="PF02518">
    <property type="entry name" value="HATPase_c"/>
    <property type="match status" value="1"/>
</dbReference>
<evidence type="ECO:0000259" key="9">
    <source>
        <dbReference type="PROSITE" id="PS50113"/>
    </source>
</evidence>
<dbReference type="InterPro" id="IPR000014">
    <property type="entry name" value="PAS"/>
</dbReference>
<evidence type="ECO:0000256" key="5">
    <source>
        <dbReference type="SAM" id="MobiDB-lite"/>
    </source>
</evidence>
<dbReference type="InterPro" id="IPR000700">
    <property type="entry name" value="PAS-assoc_C"/>
</dbReference>
<evidence type="ECO:0000313" key="11">
    <source>
        <dbReference type="Proteomes" id="UP001429601"/>
    </source>
</evidence>
<dbReference type="InterPro" id="IPR035965">
    <property type="entry name" value="PAS-like_dom_sf"/>
</dbReference>
<proteinExistence type="predicted"/>
<dbReference type="PRINTS" id="PR00344">
    <property type="entry name" value="BCTRLSENSOR"/>
</dbReference>
<feature type="modified residue" description="4-aspartylphosphate" evidence="4">
    <location>
        <position position="510"/>
    </location>
</feature>
<dbReference type="Pfam" id="PF00512">
    <property type="entry name" value="HisKA"/>
    <property type="match status" value="1"/>
</dbReference>
<dbReference type="Pfam" id="PF13426">
    <property type="entry name" value="PAS_9"/>
    <property type="match status" value="1"/>
</dbReference>
<dbReference type="Proteomes" id="UP001429601">
    <property type="component" value="Unassembled WGS sequence"/>
</dbReference>
<feature type="domain" description="PAS" evidence="8">
    <location>
        <begin position="66"/>
        <end position="123"/>
    </location>
</feature>
<dbReference type="InterPro" id="IPR003661">
    <property type="entry name" value="HisK_dim/P_dom"/>
</dbReference>
<evidence type="ECO:0000259" key="7">
    <source>
        <dbReference type="PROSITE" id="PS50110"/>
    </source>
</evidence>
<evidence type="ECO:0000259" key="6">
    <source>
        <dbReference type="PROSITE" id="PS50109"/>
    </source>
</evidence>
<dbReference type="SUPFAM" id="SSF55785">
    <property type="entry name" value="PYP-like sensor domain (PAS domain)"/>
    <property type="match status" value="1"/>
</dbReference>
<dbReference type="InterPro" id="IPR005467">
    <property type="entry name" value="His_kinase_dom"/>
</dbReference>
<evidence type="ECO:0000256" key="4">
    <source>
        <dbReference type="PROSITE-ProRule" id="PRU00169"/>
    </source>
</evidence>
<evidence type="ECO:0000256" key="3">
    <source>
        <dbReference type="ARBA" id="ARBA00022553"/>
    </source>
</evidence>
<keyword evidence="11" id="KW-1185">Reference proteome</keyword>
<dbReference type="SUPFAM" id="SSF55874">
    <property type="entry name" value="ATPase domain of HSP90 chaperone/DNA topoisomerase II/histidine kinase"/>
    <property type="match status" value="1"/>
</dbReference>
<keyword evidence="3 4" id="KW-0597">Phosphoprotein</keyword>
<sequence>MASCWPFSTRFMAAGSATKVDTTFTNDWPASSYVEEWPRDRQWDKTLNGNDTNGDPAPGDERLSTSETQFRILVQGVADYAIYMLDPTGHVSSWNPGAQRIKGYQPDEIVGLHFSQFYTEEDRAAGVPDRNLSIASNTGRVEDEGWRVRKDGSRFWAHVVIDRILDERGELVGFAKITRDVTEQRAATQQLEQAREALFQAQKMEAIGQLTGGMAHDFNNLLMAVQGALELLRRRLPDDARTQSIFETAMAGLSRGASLTQRMLAFARRQELRPTAVDIPALVHGMSEMTKTTLGSRIMVTTRFPLSLEPAMVDPHQLELALLNLLVNARDAMPSGGNIEISAFVESVLPGHPSGLAEGRYVSLSVTDDGQGMPPETLARAADPFFTTKGVGKGTGLGLSMVHGLAEQSHGRLSIESEEGKGTSVTLRFPVASRQGGPTGHGGTRTTSAPQGFASGPSLKILAVDDDSLVRETLCAMLEDMGHVVVAAESARHAIVAFETPGQFDLLVTDFSMPGITGAELAEALRKLQPDLPIVVATGYAEALSEASPDITRLSKPFDRSALALAIATAAARLASSDGPGMSA</sequence>
<dbReference type="SMART" id="SM00448">
    <property type="entry name" value="REC"/>
    <property type="match status" value="1"/>
</dbReference>
<dbReference type="Gene3D" id="3.30.450.20">
    <property type="entry name" value="PAS domain"/>
    <property type="match status" value="1"/>
</dbReference>
<dbReference type="Gene3D" id="3.30.565.10">
    <property type="entry name" value="Histidine kinase-like ATPase, C-terminal domain"/>
    <property type="match status" value="1"/>
</dbReference>
<feature type="domain" description="Response regulatory" evidence="7">
    <location>
        <begin position="460"/>
        <end position="571"/>
    </location>
</feature>
<dbReference type="InterPro" id="IPR004358">
    <property type="entry name" value="Sig_transdc_His_kin-like_C"/>
</dbReference>
<reference evidence="10 11" key="1">
    <citation type="journal article" date="2011" name="Curr. Microbiol.">
        <title>Luteibacter jiangsuensis sp. nov.: a methamidophos-degrading bacterium isolated from a methamidophos-manufacturing factory.</title>
        <authorList>
            <person name="Wang L."/>
            <person name="Wang G.L."/>
            <person name="Li S.P."/>
            <person name="Jiang J.D."/>
        </authorList>
    </citation>
    <scope>NUCLEOTIDE SEQUENCE [LARGE SCALE GENOMIC DNA]</scope>
    <source>
        <strain evidence="10 11">CGMCC 1.10133</strain>
    </source>
</reference>
<dbReference type="CDD" id="cd00082">
    <property type="entry name" value="HisKA"/>
    <property type="match status" value="1"/>
</dbReference>
<organism evidence="10 11">
    <name type="scientific">Luteibacter jiangsuensis</name>
    <dbReference type="NCBI Taxonomy" id="637577"/>
    <lineage>
        <taxon>Bacteria</taxon>
        <taxon>Pseudomonadati</taxon>
        <taxon>Pseudomonadota</taxon>
        <taxon>Gammaproteobacteria</taxon>
        <taxon>Lysobacterales</taxon>
        <taxon>Rhodanobacteraceae</taxon>
        <taxon>Luteibacter</taxon>
    </lineage>
</organism>
<dbReference type="SUPFAM" id="SSF47384">
    <property type="entry name" value="Homodimeric domain of signal transducing histidine kinase"/>
    <property type="match status" value="1"/>
</dbReference>
<feature type="domain" description="PAC" evidence="9">
    <location>
        <begin position="141"/>
        <end position="193"/>
    </location>
</feature>